<dbReference type="PROSITE" id="PS51679">
    <property type="entry name" value="SAM_MT_C5"/>
    <property type="match status" value="1"/>
</dbReference>
<dbReference type="InterPro" id="IPR018117">
    <property type="entry name" value="C5_DNA_meth_AS"/>
</dbReference>
<dbReference type="Proteomes" id="UP000095591">
    <property type="component" value="Unassembled WGS sequence"/>
</dbReference>
<dbReference type="PROSITE" id="PS00094">
    <property type="entry name" value="C5_MTASE_1"/>
    <property type="match status" value="1"/>
</dbReference>
<dbReference type="Gene3D" id="3.90.120.10">
    <property type="entry name" value="DNA Methylase, subunit A, domain 2"/>
    <property type="match status" value="1"/>
</dbReference>
<evidence type="ECO:0000256" key="6">
    <source>
        <dbReference type="ARBA" id="ARBA00047422"/>
    </source>
</evidence>
<keyword evidence="4 7" id="KW-0949">S-adenosyl-L-methionine</keyword>
<dbReference type="GO" id="GO:0003886">
    <property type="term" value="F:DNA (cytosine-5-)-methyltransferase activity"/>
    <property type="evidence" value="ECO:0007669"/>
    <property type="project" value="UniProtKB-EC"/>
</dbReference>
<evidence type="ECO:0000256" key="5">
    <source>
        <dbReference type="ARBA" id="ARBA00022747"/>
    </source>
</evidence>
<keyword evidence="3 7" id="KW-0808">Transferase</keyword>
<evidence type="ECO:0000313" key="9">
    <source>
        <dbReference type="Proteomes" id="UP000095591"/>
    </source>
</evidence>
<dbReference type="InterPro" id="IPR050390">
    <property type="entry name" value="C5-Methyltransferase"/>
</dbReference>
<feature type="active site" evidence="7">
    <location>
        <position position="75"/>
    </location>
</feature>
<dbReference type="SUPFAM" id="SSF53335">
    <property type="entry name" value="S-adenosyl-L-methionine-dependent methyltransferases"/>
    <property type="match status" value="1"/>
</dbReference>
<protein>
    <recommendedName>
        <fullName evidence="1">DNA (cytosine-5-)-methyltransferase</fullName>
        <ecNumber evidence="1">2.1.1.37</ecNumber>
    </recommendedName>
</protein>
<evidence type="ECO:0000256" key="4">
    <source>
        <dbReference type="ARBA" id="ARBA00022691"/>
    </source>
</evidence>
<evidence type="ECO:0000256" key="7">
    <source>
        <dbReference type="PROSITE-ProRule" id="PRU01016"/>
    </source>
</evidence>
<name>A0A173V8Z5_PARDI</name>
<accession>A0A173V8Z5</accession>
<dbReference type="AlphaFoldDB" id="A0A173V8Z5"/>
<dbReference type="Gene3D" id="3.40.50.150">
    <property type="entry name" value="Vaccinia Virus protein VP39"/>
    <property type="match status" value="1"/>
</dbReference>
<dbReference type="PANTHER" id="PTHR23068:SF25">
    <property type="entry name" value="DNA (CYTOSINE-5)-METHYLTRANSFERASE DRM2"/>
    <property type="match status" value="1"/>
</dbReference>
<reference evidence="8 9" key="1">
    <citation type="submission" date="2015-09" db="EMBL/GenBank/DDBJ databases">
        <authorList>
            <consortium name="Pathogen Informatics"/>
        </authorList>
    </citation>
    <scope>NUCLEOTIDE SEQUENCE [LARGE SCALE GENOMIC DNA]</scope>
    <source>
        <strain evidence="8 9">2789STDY5608872</strain>
    </source>
</reference>
<dbReference type="EMBL" id="CYXP01000006">
    <property type="protein sequence ID" value="CUN22625.1"/>
    <property type="molecule type" value="Genomic_DNA"/>
</dbReference>
<dbReference type="GO" id="GO:0009307">
    <property type="term" value="P:DNA restriction-modification system"/>
    <property type="evidence" value="ECO:0007669"/>
    <property type="project" value="UniProtKB-KW"/>
</dbReference>
<gene>
    <name evidence="8" type="primary">hpaIIM</name>
    <name evidence="8" type="ORF">ERS852429_02670</name>
</gene>
<dbReference type="PANTHER" id="PTHR23068">
    <property type="entry name" value="DNA CYTOSINE-5- -METHYLTRANSFERASE 3-RELATED"/>
    <property type="match status" value="1"/>
</dbReference>
<comment type="similarity">
    <text evidence="7">Belongs to the class I-like SAM-binding methyltransferase superfamily. C5-methyltransferase family.</text>
</comment>
<dbReference type="EC" id="2.1.1.37" evidence="1"/>
<sequence>MNVLSLFDGISCGRLALERAGFTSIKYYASEISTAAITVSEHNYPDLIRLGDVQNWKDWDINWNSIDLLIGGTPCQGFSFAGKQLNFNDPRSKLFFVYLDILNHIKSLNPNVRFLLENVKMKREYQDIISKSLGVEPIMINSSLVSAQNRKRNYWANWGIKQPQDKGILLSDIVLDGIVEKDKAYCLTCRSGNARDYFKKHQSNIAFIPSSSGEYKIENGKINIVFKKSPDQNAYTFDVNIPDGRYNIRPLSPVECERLQTLPDHYTSSVGITERYNQLGNGWSVDTITHILKELKSQEQS</sequence>
<proteinExistence type="inferred from homology"/>
<organism evidence="8 9">
    <name type="scientific">Parabacteroides distasonis</name>
    <dbReference type="NCBI Taxonomy" id="823"/>
    <lineage>
        <taxon>Bacteria</taxon>
        <taxon>Pseudomonadati</taxon>
        <taxon>Bacteroidota</taxon>
        <taxon>Bacteroidia</taxon>
        <taxon>Bacteroidales</taxon>
        <taxon>Tannerellaceae</taxon>
        <taxon>Parabacteroides</taxon>
    </lineage>
</organism>
<evidence type="ECO:0000256" key="2">
    <source>
        <dbReference type="ARBA" id="ARBA00022603"/>
    </source>
</evidence>
<dbReference type="InterPro" id="IPR001525">
    <property type="entry name" value="C5_MeTfrase"/>
</dbReference>
<dbReference type="InterPro" id="IPR029063">
    <property type="entry name" value="SAM-dependent_MTases_sf"/>
</dbReference>
<dbReference type="Pfam" id="PF00145">
    <property type="entry name" value="DNA_methylase"/>
    <property type="match status" value="1"/>
</dbReference>
<dbReference type="RefSeq" id="WP_057319558.1">
    <property type="nucleotide sequence ID" value="NZ_CYXP01000006.1"/>
</dbReference>
<evidence type="ECO:0000256" key="1">
    <source>
        <dbReference type="ARBA" id="ARBA00011975"/>
    </source>
</evidence>
<evidence type="ECO:0000256" key="3">
    <source>
        <dbReference type="ARBA" id="ARBA00022679"/>
    </source>
</evidence>
<dbReference type="GO" id="GO:0032259">
    <property type="term" value="P:methylation"/>
    <property type="evidence" value="ECO:0007669"/>
    <property type="project" value="UniProtKB-KW"/>
</dbReference>
<keyword evidence="2 7" id="KW-0489">Methyltransferase</keyword>
<keyword evidence="5" id="KW-0680">Restriction system</keyword>
<evidence type="ECO:0000313" key="8">
    <source>
        <dbReference type="EMBL" id="CUN22625.1"/>
    </source>
</evidence>
<comment type="catalytic activity">
    <reaction evidence="6">
        <text>a 2'-deoxycytidine in DNA + S-adenosyl-L-methionine = a 5-methyl-2'-deoxycytidine in DNA + S-adenosyl-L-homocysteine + H(+)</text>
        <dbReference type="Rhea" id="RHEA:13681"/>
        <dbReference type="Rhea" id="RHEA-COMP:11369"/>
        <dbReference type="Rhea" id="RHEA-COMP:11370"/>
        <dbReference type="ChEBI" id="CHEBI:15378"/>
        <dbReference type="ChEBI" id="CHEBI:57856"/>
        <dbReference type="ChEBI" id="CHEBI:59789"/>
        <dbReference type="ChEBI" id="CHEBI:85452"/>
        <dbReference type="ChEBI" id="CHEBI:85454"/>
        <dbReference type="EC" id="2.1.1.37"/>
    </reaction>
</comment>